<proteinExistence type="predicted"/>
<accession>A0A3B0WDJ0</accession>
<sequence length="212" mass="22135">MKIKNLILLACVLNMPIQSALSETAKGFVPASATKSNVATPGKAPTVSNGRSVKGPVSIAGPGSSPSSGALQKPAVTGGVNAVVNPMLKPNLIITSVGPRDEICSDACSSTLKKMGLGKPCSPIIVTVKNIGSANAGTFGVNLSYPHWEGYVSTVGKMVSGLARGQSAYVEFSGNAEVEIYKLNKRTIVRVDFVGTVDESNENDNQKYVYFR</sequence>
<evidence type="ECO:0000313" key="3">
    <source>
        <dbReference type="EMBL" id="VAW50480.1"/>
    </source>
</evidence>
<feature type="compositionally biased region" description="Low complexity" evidence="1">
    <location>
        <begin position="55"/>
        <end position="69"/>
    </location>
</feature>
<dbReference type="Pfam" id="PF07705">
    <property type="entry name" value="CARDB"/>
    <property type="match status" value="1"/>
</dbReference>
<name>A0A3B0WDJ0_9ZZZZ</name>
<dbReference type="EMBL" id="UOFE01000003">
    <property type="protein sequence ID" value="VAW50480.1"/>
    <property type="molecule type" value="Genomic_DNA"/>
</dbReference>
<dbReference type="InterPro" id="IPR013783">
    <property type="entry name" value="Ig-like_fold"/>
</dbReference>
<organism evidence="3">
    <name type="scientific">hydrothermal vent metagenome</name>
    <dbReference type="NCBI Taxonomy" id="652676"/>
    <lineage>
        <taxon>unclassified sequences</taxon>
        <taxon>metagenomes</taxon>
        <taxon>ecological metagenomes</taxon>
    </lineage>
</organism>
<reference evidence="3" key="1">
    <citation type="submission" date="2018-06" db="EMBL/GenBank/DDBJ databases">
        <authorList>
            <person name="Zhirakovskaya E."/>
        </authorList>
    </citation>
    <scope>NUCLEOTIDE SEQUENCE</scope>
</reference>
<feature type="region of interest" description="Disordered" evidence="1">
    <location>
        <begin position="32"/>
        <end position="72"/>
    </location>
</feature>
<gene>
    <name evidence="3" type="ORF">MNBD_GAMMA05-883</name>
</gene>
<evidence type="ECO:0000259" key="2">
    <source>
        <dbReference type="Pfam" id="PF07705"/>
    </source>
</evidence>
<dbReference type="InterPro" id="IPR011635">
    <property type="entry name" value="CARDB"/>
</dbReference>
<evidence type="ECO:0000256" key="1">
    <source>
        <dbReference type="SAM" id="MobiDB-lite"/>
    </source>
</evidence>
<protein>
    <recommendedName>
        <fullName evidence="2">CARDB domain-containing protein</fullName>
    </recommendedName>
</protein>
<dbReference type="AlphaFoldDB" id="A0A3B0WDJ0"/>
<dbReference type="Gene3D" id="2.60.40.10">
    <property type="entry name" value="Immunoglobulins"/>
    <property type="match status" value="1"/>
</dbReference>
<feature type="domain" description="CARDB" evidence="2">
    <location>
        <begin position="123"/>
        <end position="207"/>
    </location>
</feature>